<protein>
    <recommendedName>
        <fullName evidence="2">ATP-grasp domain-containing protein</fullName>
    </recommendedName>
</protein>
<dbReference type="AlphaFoldDB" id="A0A1C3JV34"/>
<gene>
    <name evidence="3" type="ORF">MGA5115_03110</name>
    <name evidence="4" type="ORF">MGA5116_02514</name>
</gene>
<keyword evidence="1" id="KW-0547">Nucleotide-binding</keyword>
<dbReference type="GO" id="GO:0046872">
    <property type="term" value="F:metal ion binding"/>
    <property type="evidence" value="ECO:0007669"/>
    <property type="project" value="InterPro"/>
</dbReference>
<dbReference type="EMBL" id="FLRB01000013">
    <property type="protein sequence ID" value="SBT21904.1"/>
    <property type="molecule type" value="Genomic_DNA"/>
</dbReference>
<keyword evidence="5" id="KW-1185">Reference proteome</keyword>
<dbReference type="GO" id="GO:0005524">
    <property type="term" value="F:ATP binding"/>
    <property type="evidence" value="ECO:0007669"/>
    <property type="project" value="UniProtKB-UniRule"/>
</dbReference>
<keyword evidence="1" id="KW-0067">ATP-binding</keyword>
<dbReference type="Proteomes" id="UP000092871">
    <property type="component" value="Unassembled WGS sequence"/>
</dbReference>
<accession>A0A1C3JV34</accession>
<proteinExistence type="predicted"/>
<dbReference type="InterPro" id="IPR011761">
    <property type="entry name" value="ATP-grasp"/>
</dbReference>
<reference evidence="4 5" key="1">
    <citation type="submission" date="2016-06" db="EMBL/GenBank/DDBJ databases">
        <authorList>
            <person name="Rodrigo-Torres L."/>
            <person name="Arahal D.R."/>
        </authorList>
    </citation>
    <scope>NUCLEOTIDE SEQUENCE [LARGE SCALE GENOMIC DNA]</scope>
    <source>
        <strain evidence="4 5">CECT 5116</strain>
    </source>
</reference>
<feature type="domain" description="ATP-grasp" evidence="2">
    <location>
        <begin position="98"/>
        <end position="292"/>
    </location>
</feature>
<dbReference type="Gene3D" id="3.30.470.20">
    <property type="entry name" value="ATP-grasp fold, B domain"/>
    <property type="match status" value="1"/>
</dbReference>
<evidence type="ECO:0000259" key="2">
    <source>
        <dbReference type="PROSITE" id="PS50975"/>
    </source>
</evidence>
<evidence type="ECO:0000313" key="3">
    <source>
        <dbReference type="EMBL" id="SBT18949.1"/>
    </source>
</evidence>
<name>A0A1C3JV34_9GAMM</name>
<sequence length="380" mass="43009">MKKILLLDAAFSAIPIYEYLVRTGYQIWVMGNRETDPLAKIAGERWINQDYSDVSAVKRHIENLNITHVLPGCTDVSIETCLQLNLNNHLLDELHIHNKLANKEEFRKVCAELDLPSPKIFELSDFPIGGKYICKPVDSFSGKGINIVDGFEKRKLADAYQLAKNASATSCALIENYISGQLYSFSAFIESCIVKDYFIVKEGSSVNPYAVDTSYLVDSLDFALELKAYVEKLSSYLDLKDGLLHIQFILDESSKTPYFIEVARRCPGDLYSKLIEYSTGYTYAAKYASYFIEEKEEINKNRDKLILRHTVSSDVDTTFKSLIFSASINVLAFYPLLLLGDNIKGIQKVRVGLLFTESTSIQGIEEKYAALINRELYSFN</sequence>
<evidence type="ECO:0000313" key="4">
    <source>
        <dbReference type="EMBL" id="SBT21904.1"/>
    </source>
</evidence>
<evidence type="ECO:0000313" key="5">
    <source>
        <dbReference type="Proteomes" id="UP000092840"/>
    </source>
</evidence>
<evidence type="ECO:0000313" key="6">
    <source>
        <dbReference type="Proteomes" id="UP000092871"/>
    </source>
</evidence>
<organism evidence="3 6">
    <name type="scientific">Marinomonas gallaica</name>
    <dbReference type="NCBI Taxonomy" id="1806667"/>
    <lineage>
        <taxon>Bacteria</taxon>
        <taxon>Pseudomonadati</taxon>
        <taxon>Pseudomonadota</taxon>
        <taxon>Gammaproteobacteria</taxon>
        <taxon>Oceanospirillales</taxon>
        <taxon>Oceanospirillaceae</taxon>
        <taxon>Marinomonas</taxon>
    </lineage>
</organism>
<dbReference type="RefSeq" id="WP_067038156.1">
    <property type="nucleotide sequence ID" value="NZ_FLRA01000023.1"/>
</dbReference>
<dbReference type="Gene3D" id="3.40.50.20">
    <property type="match status" value="1"/>
</dbReference>
<dbReference type="EMBL" id="FLRA01000023">
    <property type="protein sequence ID" value="SBT18949.1"/>
    <property type="molecule type" value="Genomic_DNA"/>
</dbReference>
<dbReference type="Proteomes" id="UP000092840">
    <property type="component" value="Unassembled WGS sequence"/>
</dbReference>
<reference evidence="3 6" key="2">
    <citation type="submission" date="2016-06" db="EMBL/GenBank/DDBJ databases">
        <authorList>
            <person name="Kjaerup R.B."/>
            <person name="Dalgaard T.S."/>
            <person name="Juul-Madsen H.R."/>
        </authorList>
    </citation>
    <scope>NUCLEOTIDE SEQUENCE [LARGE SCALE GENOMIC DNA]</scope>
    <source>
        <strain evidence="3 6">CECT 5115</strain>
    </source>
</reference>
<evidence type="ECO:0000256" key="1">
    <source>
        <dbReference type="PROSITE-ProRule" id="PRU00409"/>
    </source>
</evidence>
<dbReference type="OrthoDB" id="9803907at2"/>
<dbReference type="SUPFAM" id="SSF56059">
    <property type="entry name" value="Glutathione synthetase ATP-binding domain-like"/>
    <property type="match status" value="1"/>
</dbReference>
<dbReference type="PROSITE" id="PS50975">
    <property type="entry name" value="ATP_GRASP"/>
    <property type="match status" value="1"/>
</dbReference>